<reference evidence="2" key="1">
    <citation type="journal article" date="2011" name="Proc. Natl. Acad. Sci. U.S.A.">
        <title>Obligate biotrophy features unraveled by the genomic analysis of rust fungi.</title>
        <authorList>
            <person name="Duplessis S."/>
            <person name="Cuomo C.A."/>
            <person name="Lin Y.-C."/>
            <person name="Aerts A."/>
            <person name="Tisserant E."/>
            <person name="Veneault-Fourrey C."/>
            <person name="Joly D.L."/>
            <person name="Hacquard S."/>
            <person name="Amselem J."/>
            <person name="Cantarel B.L."/>
            <person name="Chiu R."/>
            <person name="Coutinho P.M."/>
            <person name="Feau N."/>
            <person name="Field M."/>
            <person name="Frey P."/>
            <person name="Gelhaye E."/>
            <person name="Goldberg J."/>
            <person name="Grabherr M.G."/>
            <person name="Kodira C.D."/>
            <person name="Kohler A."/>
            <person name="Kuees U."/>
            <person name="Lindquist E.A."/>
            <person name="Lucas S.M."/>
            <person name="Mago R."/>
            <person name="Mauceli E."/>
            <person name="Morin E."/>
            <person name="Murat C."/>
            <person name="Pangilinan J.L."/>
            <person name="Park R."/>
            <person name="Pearson M."/>
            <person name="Quesneville H."/>
            <person name="Rouhier N."/>
            <person name="Sakthikumar S."/>
            <person name="Salamov A.A."/>
            <person name="Schmutz J."/>
            <person name="Selles B."/>
            <person name="Shapiro H."/>
            <person name="Tanguay P."/>
            <person name="Tuskan G.A."/>
            <person name="Henrissat B."/>
            <person name="Van de Peer Y."/>
            <person name="Rouze P."/>
            <person name="Ellis J.G."/>
            <person name="Dodds P.N."/>
            <person name="Schein J.E."/>
            <person name="Zhong S."/>
            <person name="Hamelin R.C."/>
            <person name="Grigoriev I.V."/>
            <person name="Szabo L.J."/>
            <person name="Martin F."/>
        </authorList>
    </citation>
    <scope>NUCLEOTIDE SEQUENCE [LARGE SCALE GENOMIC DNA]</scope>
    <source>
        <strain evidence="2">98AG31 / pathotype 3-4-7</strain>
    </source>
</reference>
<evidence type="ECO:0000313" key="1">
    <source>
        <dbReference type="EMBL" id="EGG04332.1"/>
    </source>
</evidence>
<evidence type="ECO:0000313" key="2">
    <source>
        <dbReference type="Proteomes" id="UP000001072"/>
    </source>
</evidence>
<name>F4RTI4_MELLP</name>
<dbReference type="HOGENOM" id="CLU_1415473_0_0_1"/>
<dbReference type="GeneID" id="18923500"/>
<dbReference type="InParanoid" id="F4RTI4"/>
<dbReference type="Proteomes" id="UP000001072">
    <property type="component" value="Unassembled WGS sequence"/>
</dbReference>
<dbReference type="AlphaFoldDB" id="F4RTI4"/>
<proteinExistence type="predicted"/>
<dbReference type="RefSeq" id="XP_007412461.1">
    <property type="nucleotide sequence ID" value="XM_007412399.1"/>
</dbReference>
<dbReference type="VEuPathDB" id="FungiDB:MELLADRAFT_108569"/>
<protein>
    <submittedName>
        <fullName evidence="1">Secreted protein</fullName>
    </submittedName>
</protein>
<sequence length="197" mass="21530">MFFTNIITAIYILSAIKTVVIAERNFISRRSTSPMVPLRPRALPPCEARNLSGPRPTDDVVKAYIDLDELSDKDSEWRPLVCGLGGVNCIGRPGEELVTLQPTLARIRHNFTLNDGSTIHVIYNGQSTVQWTAPGGTVNSYMAHGTDYICVKGTMSVKFWADGSVFSAGDEPIACMCGYPPDGDKTILVETKDATME</sequence>
<accession>F4RTI4</accession>
<dbReference type="EMBL" id="GL883119">
    <property type="protein sequence ID" value="EGG04332.1"/>
    <property type="molecule type" value="Genomic_DNA"/>
</dbReference>
<keyword evidence="2" id="KW-1185">Reference proteome</keyword>
<organism evidence="2">
    <name type="scientific">Melampsora larici-populina (strain 98AG31 / pathotype 3-4-7)</name>
    <name type="common">Poplar leaf rust fungus</name>
    <dbReference type="NCBI Taxonomy" id="747676"/>
    <lineage>
        <taxon>Eukaryota</taxon>
        <taxon>Fungi</taxon>
        <taxon>Dikarya</taxon>
        <taxon>Basidiomycota</taxon>
        <taxon>Pucciniomycotina</taxon>
        <taxon>Pucciniomycetes</taxon>
        <taxon>Pucciniales</taxon>
        <taxon>Melampsoraceae</taxon>
        <taxon>Melampsora</taxon>
    </lineage>
</organism>
<gene>
    <name evidence="1" type="ORF">MELLADRAFT_108569</name>
</gene>
<dbReference type="OrthoDB" id="2500614at2759"/>
<dbReference type="KEGG" id="mlr:MELLADRAFT_108569"/>